<dbReference type="RefSeq" id="WP_064241999.1">
    <property type="nucleotide sequence ID" value="NZ_LPUX01000055.1"/>
</dbReference>
<feature type="transmembrane region" description="Helical" evidence="1">
    <location>
        <begin position="21"/>
        <end position="42"/>
    </location>
</feature>
<gene>
    <name evidence="3" type="ORF">AU381_09955</name>
</gene>
<evidence type="ECO:0000259" key="2">
    <source>
        <dbReference type="Pfam" id="PF07811"/>
    </source>
</evidence>
<dbReference type="OrthoDB" id="8281832at2"/>
<evidence type="ECO:0000313" key="4">
    <source>
        <dbReference type="Proteomes" id="UP000094025"/>
    </source>
</evidence>
<organism evidence="3 4">
    <name type="scientific">Sinorhizobium glycinis</name>
    <dbReference type="NCBI Taxonomy" id="1472378"/>
    <lineage>
        <taxon>Bacteria</taxon>
        <taxon>Pseudomonadati</taxon>
        <taxon>Pseudomonadota</taxon>
        <taxon>Alphaproteobacteria</taxon>
        <taxon>Hyphomicrobiales</taxon>
        <taxon>Rhizobiaceae</taxon>
        <taxon>Sinorhizobium/Ensifer group</taxon>
        <taxon>Sinorhizobium</taxon>
    </lineage>
</organism>
<proteinExistence type="predicted"/>
<keyword evidence="4" id="KW-1185">Reference proteome</keyword>
<keyword evidence="1" id="KW-0472">Membrane</keyword>
<evidence type="ECO:0000256" key="1">
    <source>
        <dbReference type="SAM" id="Phobius"/>
    </source>
</evidence>
<dbReference type="AlphaFoldDB" id="A0A178XYP3"/>
<sequence>MRSIPKKATTLLRHFGRNREGASAIEFAFVFPLLLLLLAGLVDLGQGLTVRRKINQIATTSSEIIAMQSTWTEASVESILDGVNTIVQPYDSDELSILLCVLDIDSKGKATVNWSAAYGTTALSAGQDSPVEVPEDLRMEDVQLVVTRVQYKLDTVFSNLFESFTGGGTYEYDQHFFIRPRNGNSITYG</sequence>
<evidence type="ECO:0000313" key="3">
    <source>
        <dbReference type="EMBL" id="OAP39863.1"/>
    </source>
</evidence>
<dbReference type="Proteomes" id="UP000094025">
    <property type="component" value="Unassembled WGS sequence"/>
</dbReference>
<keyword evidence="1" id="KW-1133">Transmembrane helix</keyword>
<protein>
    <submittedName>
        <fullName evidence="3">Pilus assembly protein TadG</fullName>
    </submittedName>
</protein>
<dbReference type="InterPro" id="IPR012495">
    <property type="entry name" value="TadE-like_dom"/>
</dbReference>
<name>A0A178XYP3_9HYPH</name>
<keyword evidence="1" id="KW-0812">Transmembrane</keyword>
<dbReference type="Pfam" id="PF07811">
    <property type="entry name" value="TadE"/>
    <property type="match status" value="1"/>
</dbReference>
<reference evidence="3 4" key="1">
    <citation type="journal article" date="2016" name="Int. J. Syst. Evol. Microbiol.">
        <title>Ensifer glycinis sp. nov., an novel rhizobial species associated with Glycine spp.</title>
        <authorList>
            <person name="Yan H."/>
            <person name="Yan J."/>
            <person name="Sui X.H."/>
            <person name="Wang E.T."/>
            <person name="Chen W.X."/>
            <person name="Zhang X.X."/>
            <person name="Chen W.F."/>
        </authorList>
    </citation>
    <scope>NUCLEOTIDE SEQUENCE [LARGE SCALE GENOMIC DNA]</scope>
    <source>
        <strain evidence="3 4">CCBAU 23380</strain>
    </source>
</reference>
<accession>A0A178XYP3</accession>
<feature type="domain" description="TadE-like" evidence="2">
    <location>
        <begin position="21"/>
        <end position="58"/>
    </location>
</feature>
<comment type="caution">
    <text evidence="3">The sequence shown here is derived from an EMBL/GenBank/DDBJ whole genome shotgun (WGS) entry which is preliminary data.</text>
</comment>
<dbReference type="EMBL" id="LPUX01000055">
    <property type="protein sequence ID" value="OAP39863.1"/>
    <property type="molecule type" value="Genomic_DNA"/>
</dbReference>
<dbReference type="STRING" id="1472378.AU381_09955"/>